<evidence type="ECO:0000256" key="7">
    <source>
        <dbReference type="ARBA" id="ARBA00022801"/>
    </source>
</evidence>
<dbReference type="PRINTS" id="PR00931">
    <property type="entry name" value="MICOLLPTASE"/>
</dbReference>
<dbReference type="AlphaFoldDB" id="A0A9X1ZEA7"/>
<keyword evidence="3" id="KW-0964">Secreted</keyword>
<dbReference type="EC" id="3.4.24.3" evidence="11"/>
<dbReference type="PANTHER" id="PTHR13062">
    <property type="entry name" value="COLLAGENASE"/>
    <property type="match status" value="1"/>
</dbReference>
<dbReference type="RefSeq" id="WP_248951714.1">
    <property type="nucleotide sequence ID" value="NZ_JAKILB010000018.1"/>
</dbReference>
<feature type="active site" evidence="10">
    <location>
        <position position="423"/>
    </location>
</feature>
<dbReference type="InterPro" id="IPR002169">
    <property type="entry name" value="Peptidase_M9A/M9B"/>
</dbReference>
<evidence type="ECO:0000313" key="11">
    <source>
        <dbReference type="EMBL" id="MCL1140724.1"/>
    </source>
</evidence>
<comment type="subcellular location">
    <subcellularLocation>
        <location evidence="2">Secreted</location>
    </subcellularLocation>
</comment>
<accession>A0A9X1ZEA7</accession>
<comment type="caution">
    <text evidence="11">The sequence shown here is derived from an EMBL/GenBank/DDBJ whole genome shotgun (WGS) entry which is preliminary data.</text>
</comment>
<keyword evidence="8" id="KW-0862">Zinc</keyword>
<name>A0A9X1ZEA7_9GAMM</name>
<evidence type="ECO:0000256" key="9">
    <source>
        <dbReference type="ARBA" id="ARBA00023049"/>
    </source>
</evidence>
<keyword evidence="5" id="KW-0479">Metal-binding</keyword>
<dbReference type="Proteomes" id="UP001139293">
    <property type="component" value="Unassembled WGS sequence"/>
</dbReference>
<dbReference type="Gene3D" id="3.40.30.160">
    <property type="entry name" value="Collagenase ColT, N-terminal domain"/>
    <property type="match status" value="1"/>
</dbReference>
<evidence type="ECO:0000256" key="6">
    <source>
        <dbReference type="ARBA" id="ARBA00022729"/>
    </source>
</evidence>
<dbReference type="PANTHER" id="PTHR13062:SF9">
    <property type="entry name" value="MICROBIAL COLLAGENASE"/>
    <property type="match status" value="1"/>
</dbReference>
<evidence type="ECO:0000256" key="1">
    <source>
        <dbReference type="ARBA" id="ARBA00001947"/>
    </source>
</evidence>
<keyword evidence="6" id="KW-0732">Signal</keyword>
<keyword evidence="12" id="KW-1185">Reference proteome</keyword>
<dbReference type="GO" id="GO:0006508">
    <property type="term" value="P:proteolysis"/>
    <property type="evidence" value="ECO:0007669"/>
    <property type="project" value="UniProtKB-KW"/>
</dbReference>
<organism evidence="11 12">
    <name type="scientific">Shewanella pneumatophori</name>
    <dbReference type="NCBI Taxonomy" id="314092"/>
    <lineage>
        <taxon>Bacteria</taxon>
        <taxon>Pseudomonadati</taxon>
        <taxon>Pseudomonadota</taxon>
        <taxon>Gammaproteobacteria</taxon>
        <taxon>Alteromonadales</taxon>
        <taxon>Shewanellaceae</taxon>
        <taxon>Shewanella</taxon>
    </lineage>
</organism>
<gene>
    <name evidence="11" type="ORF">L2740_19485</name>
</gene>
<evidence type="ECO:0000256" key="10">
    <source>
        <dbReference type="PIRSR" id="PIRSR602169-1"/>
    </source>
</evidence>
<dbReference type="Gene3D" id="1.10.390.20">
    <property type="match status" value="1"/>
</dbReference>
<reference evidence="11" key="1">
    <citation type="submission" date="2022-01" db="EMBL/GenBank/DDBJ databases">
        <title>Whole genome-based taxonomy of the Shewanellaceae.</title>
        <authorList>
            <person name="Martin-Rodriguez A.J."/>
        </authorList>
    </citation>
    <scope>NUCLEOTIDE SEQUENCE</scope>
    <source>
        <strain evidence="11">KCTC 23973</strain>
    </source>
</reference>
<keyword evidence="7 11" id="KW-0378">Hydrolase</keyword>
<evidence type="ECO:0000256" key="2">
    <source>
        <dbReference type="ARBA" id="ARBA00004613"/>
    </source>
</evidence>
<evidence type="ECO:0000313" key="12">
    <source>
        <dbReference type="Proteomes" id="UP001139293"/>
    </source>
</evidence>
<keyword evidence="4" id="KW-0645">Protease</keyword>
<evidence type="ECO:0000256" key="8">
    <source>
        <dbReference type="ARBA" id="ARBA00022833"/>
    </source>
</evidence>
<comment type="cofactor">
    <cofactor evidence="1">
        <name>Zn(2+)</name>
        <dbReference type="ChEBI" id="CHEBI:29105"/>
    </cofactor>
</comment>
<evidence type="ECO:0000256" key="5">
    <source>
        <dbReference type="ARBA" id="ARBA00022723"/>
    </source>
</evidence>
<evidence type="ECO:0000256" key="4">
    <source>
        <dbReference type="ARBA" id="ARBA00022670"/>
    </source>
</evidence>
<sequence>MTSPSKLSTTIIATLLVTLSACSNTVPQTADPQIISQISSTSEADLFNAQNPLLTKDTFMQASIALAATENVDTVDQLLYYFRAFSYYGPTDELTDKEITALATALAQLANSGQLDSQPRLQEQYAVTLYRYFANNDAALTLKPLLPQLGIQLQQLAVSPANSTNDYGLLETLKAYGFLLNKARKDMDGELNKVLISADLDSPLLAFAASPASIRFGSDWPRSNAYWALALYRLSLPSSEDGQPTEQELAIDNAVAAIAKADVAERGYAAKDTYTAGFHVNVFGGQELCETNSDICRIPELKTALPIEHHCSDSLFILTQDLNEQELAESCTKLTSQESSFHNLLETELKPTANDFNTALRVVAFKNWSQYHLYGQLIFDINTDNGGMYIEGTPSKPGNQATFFAYRQWWIEPEFKVWNLNHEYVHYLDGHFVKYAGFGHFPAKMVWWSEGLAEYVSKGDNNPSALRVIKRDIKEAPTLEEIFATEYKDGQDRTYKWSYMAIRFLAENHHQDFVQLSQYLKTDYFEGYEQLMQSLTSHQAQFANWLTVQVDAFDDTEASTKPRLHKQGRYDYRDYLQPQHLAHGENHLKF</sequence>
<keyword evidence="9" id="KW-0482">Metalloprotease</keyword>
<evidence type="ECO:0000256" key="3">
    <source>
        <dbReference type="ARBA" id="ARBA00022525"/>
    </source>
</evidence>
<dbReference type="GO" id="GO:0005576">
    <property type="term" value="C:extracellular region"/>
    <property type="evidence" value="ECO:0007669"/>
    <property type="project" value="UniProtKB-SubCell"/>
</dbReference>
<dbReference type="EMBL" id="JAKILB010000018">
    <property type="protein sequence ID" value="MCL1140724.1"/>
    <property type="molecule type" value="Genomic_DNA"/>
</dbReference>
<protein>
    <submittedName>
        <fullName evidence="11">Collagenase</fullName>
        <ecNumber evidence="11">3.4.24.3</ecNumber>
    </submittedName>
</protein>
<dbReference type="GO" id="GO:0004222">
    <property type="term" value="F:metalloendopeptidase activity"/>
    <property type="evidence" value="ECO:0007669"/>
    <property type="project" value="UniProtKB-EC"/>
</dbReference>
<dbReference type="GO" id="GO:0008270">
    <property type="term" value="F:zinc ion binding"/>
    <property type="evidence" value="ECO:0007669"/>
    <property type="project" value="InterPro"/>
</dbReference>
<dbReference type="PROSITE" id="PS51257">
    <property type="entry name" value="PROKAR_LIPOPROTEIN"/>
    <property type="match status" value="1"/>
</dbReference>
<dbReference type="Pfam" id="PF01752">
    <property type="entry name" value="Peptidase_M9"/>
    <property type="match status" value="1"/>
</dbReference>
<proteinExistence type="predicted"/>